<gene>
    <name evidence="1" type="ORF">F511_26003</name>
</gene>
<dbReference type="EMBL" id="KQ986646">
    <property type="protein sequence ID" value="KZV58579.1"/>
    <property type="molecule type" value="Genomic_DNA"/>
</dbReference>
<evidence type="ECO:0008006" key="3">
    <source>
        <dbReference type="Google" id="ProtNLM"/>
    </source>
</evidence>
<dbReference type="Proteomes" id="UP000250235">
    <property type="component" value="Unassembled WGS sequence"/>
</dbReference>
<accession>A0A2Z7DK95</accession>
<sequence length="601" mass="65991">MASSLISSSHHIDFDSVFGIDDAGLVQMFESLTATGLKEFLGCPAVIYEAALTEFFANGSVRDGLVVSTIKGRAVEIFEEVFAATFELSTEGLIDFSEVPKYLVFDARSLFSISKEQVSISCLKKELKIEYRLLHDILAKTIFVKAGSLDAVTRERFMLMSAITFDTRERFMLMSAITFDVKVNWNSLLFGILKEMVTPGSRQAKGYAIQICVLLKNIPGLELSESRALPVPRVLNEKKVHRYVVINEKVGGEEITDSPRLKKTPAKNLSKKRPTVDVEVAPVVKKKRTTKGKPVVIAKKAMPLQIVEGIAVAPVEHLPVPKRRIQKRKRRLVLEAEDDLVVDEPVVGGSTAEHPDAATSVQEPVDEPIAGQQEVVPVVEATTDDPDTIIEQVLNQLDSVATTDGEDQPAVTGAEERHWFDLPYEDLMARLDAERPVVTASDTYEDMEQVFTEIDTVERTVGTDAEIGTVSSGAVVGNEQLQLVEEADEEMSGDSEQAVDECIDTDEAMSLEDILMTIPVDVPFCQHVFLKSLLTMKEILVEKDPVKGNPAKEHYSLICADIDLLVHLRAQLEHAGPLGSLGLNGAGKTADEFFPTGGEDP</sequence>
<keyword evidence="2" id="KW-1185">Reference proteome</keyword>
<protein>
    <recommendedName>
        <fullName evidence="3">Dystroglycan-like</fullName>
    </recommendedName>
</protein>
<proteinExistence type="predicted"/>
<reference evidence="1 2" key="1">
    <citation type="journal article" date="2015" name="Proc. Natl. Acad. Sci. U.S.A.">
        <title>The resurrection genome of Boea hygrometrica: A blueprint for survival of dehydration.</title>
        <authorList>
            <person name="Xiao L."/>
            <person name="Yang G."/>
            <person name="Zhang L."/>
            <person name="Yang X."/>
            <person name="Zhao S."/>
            <person name="Ji Z."/>
            <person name="Zhou Q."/>
            <person name="Hu M."/>
            <person name="Wang Y."/>
            <person name="Chen M."/>
            <person name="Xu Y."/>
            <person name="Jin H."/>
            <person name="Xiao X."/>
            <person name="Hu G."/>
            <person name="Bao F."/>
            <person name="Hu Y."/>
            <person name="Wan P."/>
            <person name="Li L."/>
            <person name="Deng X."/>
            <person name="Kuang T."/>
            <person name="Xiang C."/>
            <person name="Zhu J.K."/>
            <person name="Oliver M.J."/>
            <person name="He Y."/>
        </authorList>
    </citation>
    <scope>NUCLEOTIDE SEQUENCE [LARGE SCALE GENOMIC DNA]</scope>
    <source>
        <strain evidence="2">cv. XS01</strain>
    </source>
</reference>
<evidence type="ECO:0000313" key="2">
    <source>
        <dbReference type="Proteomes" id="UP000250235"/>
    </source>
</evidence>
<organism evidence="1 2">
    <name type="scientific">Dorcoceras hygrometricum</name>
    <dbReference type="NCBI Taxonomy" id="472368"/>
    <lineage>
        <taxon>Eukaryota</taxon>
        <taxon>Viridiplantae</taxon>
        <taxon>Streptophyta</taxon>
        <taxon>Embryophyta</taxon>
        <taxon>Tracheophyta</taxon>
        <taxon>Spermatophyta</taxon>
        <taxon>Magnoliopsida</taxon>
        <taxon>eudicotyledons</taxon>
        <taxon>Gunneridae</taxon>
        <taxon>Pentapetalae</taxon>
        <taxon>asterids</taxon>
        <taxon>lamiids</taxon>
        <taxon>Lamiales</taxon>
        <taxon>Gesneriaceae</taxon>
        <taxon>Didymocarpoideae</taxon>
        <taxon>Trichosporeae</taxon>
        <taxon>Loxocarpinae</taxon>
        <taxon>Dorcoceras</taxon>
    </lineage>
</organism>
<evidence type="ECO:0000313" key="1">
    <source>
        <dbReference type="EMBL" id="KZV58579.1"/>
    </source>
</evidence>
<dbReference type="OrthoDB" id="2011474at2759"/>
<name>A0A2Z7DK95_9LAMI</name>
<dbReference type="AlphaFoldDB" id="A0A2Z7DK95"/>